<comment type="caution">
    <text evidence="4">The sequence shown here is derived from an EMBL/GenBank/DDBJ whole genome shotgun (WGS) entry which is preliminary data.</text>
</comment>
<keyword evidence="5" id="KW-1185">Reference proteome</keyword>
<feature type="compositionally biased region" description="Polar residues" evidence="1">
    <location>
        <begin position="24"/>
        <end position="42"/>
    </location>
</feature>
<evidence type="ECO:0000313" key="4">
    <source>
        <dbReference type="EMBL" id="KAG7362171.1"/>
    </source>
</evidence>
<keyword evidence="2" id="KW-0472">Membrane</keyword>
<evidence type="ECO:0000256" key="1">
    <source>
        <dbReference type="SAM" id="MobiDB-lite"/>
    </source>
</evidence>
<dbReference type="OrthoDB" id="55669at2759"/>
<evidence type="ECO:0000256" key="2">
    <source>
        <dbReference type="SAM" id="Phobius"/>
    </source>
</evidence>
<evidence type="ECO:0000313" key="3">
    <source>
        <dbReference type="EMBL" id="KAG7339108.1"/>
    </source>
</evidence>
<keyword evidence="2" id="KW-1133">Transmembrane helix</keyword>
<reference evidence="4" key="1">
    <citation type="journal article" date="2021" name="Sci. Rep.">
        <title>Diploid genomic architecture of Nitzschia inconspicua, an elite biomass production diatom.</title>
        <authorList>
            <person name="Oliver A."/>
            <person name="Podell S."/>
            <person name="Pinowska A."/>
            <person name="Traller J.C."/>
            <person name="Smith S.R."/>
            <person name="McClure R."/>
            <person name="Beliaev A."/>
            <person name="Bohutskyi P."/>
            <person name="Hill E.A."/>
            <person name="Rabines A."/>
            <person name="Zheng H."/>
            <person name="Allen L.Z."/>
            <person name="Kuo A."/>
            <person name="Grigoriev I.V."/>
            <person name="Allen A.E."/>
            <person name="Hazlebeck D."/>
            <person name="Allen E.E."/>
        </authorList>
    </citation>
    <scope>NUCLEOTIDE SEQUENCE</scope>
    <source>
        <strain evidence="4">Hildebrandi</strain>
    </source>
</reference>
<gene>
    <name evidence="3" type="ORF">IV203_017685</name>
    <name evidence="4" type="ORF">IV203_025837</name>
</gene>
<protein>
    <submittedName>
        <fullName evidence="4">Uncharacterized protein</fullName>
    </submittedName>
</protein>
<feature type="transmembrane region" description="Helical" evidence="2">
    <location>
        <begin position="153"/>
        <end position="184"/>
    </location>
</feature>
<evidence type="ECO:0000313" key="5">
    <source>
        <dbReference type="Proteomes" id="UP000693970"/>
    </source>
</evidence>
<dbReference type="Proteomes" id="UP000693970">
    <property type="component" value="Unassembled WGS sequence"/>
</dbReference>
<name>A0A9K3PWQ0_9STRA</name>
<dbReference type="EMBL" id="JAGRRH010000041">
    <property type="protein sequence ID" value="KAG7339108.1"/>
    <property type="molecule type" value="Genomic_DNA"/>
</dbReference>
<dbReference type="AlphaFoldDB" id="A0A9K3PWQ0"/>
<feature type="region of interest" description="Disordered" evidence="1">
    <location>
        <begin position="1"/>
        <end position="62"/>
    </location>
</feature>
<proteinExistence type="predicted"/>
<dbReference type="EMBL" id="JAGRRH010000012">
    <property type="protein sequence ID" value="KAG7362171.1"/>
    <property type="molecule type" value="Genomic_DNA"/>
</dbReference>
<organism evidence="4 5">
    <name type="scientific">Nitzschia inconspicua</name>
    <dbReference type="NCBI Taxonomy" id="303405"/>
    <lineage>
        <taxon>Eukaryota</taxon>
        <taxon>Sar</taxon>
        <taxon>Stramenopiles</taxon>
        <taxon>Ochrophyta</taxon>
        <taxon>Bacillariophyta</taxon>
        <taxon>Bacillariophyceae</taxon>
        <taxon>Bacillariophycidae</taxon>
        <taxon>Bacillariales</taxon>
        <taxon>Bacillariaceae</taxon>
        <taxon>Nitzschia</taxon>
    </lineage>
</organism>
<keyword evidence="2" id="KW-0812">Transmembrane</keyword>
<accession>A0A9K3PWQ0</accession>
<sequence length="220" mass="24149">MAPYSNYQISPPDHPPFHHPAKVSVTSLPAVRSNSLDESSSFKPHGTPESASLPQRPVYSPSIMPNHEYDSNYRQVRNDLSEIIASQERAFQQIQLANSGESREITNRASVQQKFAPVRSSTLNTAEAKPAPLLLTEAIHPEKYKMKQKRRGATAVGIVSGAVVGTMVFPVLGTAIGGAAAGYACNKFSKHVERKAQRQWEKNSYQRQALESHTVDAVLV</sequence>
<reference evidence="4" key="2">
    <citation type="submission" date="2021-04" db="EMBL/GenBank/DDBJ databases">
        <authorList>
            <person name="Podell S."/>
        </authorList>
    </citation>
    <scope>NUCLEOTIDE SEQUENCE</scope>
    <source>
        <strain evidence="4">Hildebrandi</strain>
    </source>
</reference>